<name>A0A7S0LTL3_9CRYP</name>
<accession>A0A7S0LTL3</accession>
<dbReference type="EMBL" id="HBEZ01000198">
    <property type="protein sequence ID" value="CAD8622422.1"/>
    <property type="molecule type" value="Transcribed_RNA"/>
</dbReference>
<protein>
    <submittedName>
        <fullName evidence="2">Uncharacterized protein</fullName>
    </submittedName>
</protein>
<gene>
    <name evidence="2" type="ORF">CCUR1050_LOCUS96</name>
</gene>
<dbReference type="AlphaFoldDB" id="A0A7S0LTL3"/>
<evidence type="ECO:0000313" key="2">
    <source>
        <dbReference type="EMBL" id="CAD8622422.1"/>
    </source>
</evidence>
<organism evidence="2">
    <name type="scientific">Cryptomonas curvata</name>
    <dbReference type="NCBI Taxonomy" id="233186"/>
    <lineage>
        <taxon>Eukaryota</taxon>
        <taxon>Cryptophyceae</taxon>
        <taxon>Cryptomonadales</taxon>
        <taxon>Cryptomonadaceae</taxon>
        <taxon>Cryptomonas</taxon>
    </lineage>
</organism>
<feature type="compositionally biased region" description="Polar residues" evidence="1">
    <location>
        <begin position="53"/>
        <end position="71"/>
    </location>
</feature>
<sequence length="108" mass="12231">MNQDTIQLKYEKMLLVKQRFVGADERRESRMPPGCCVDGRPGRQWKQRPSVKRGNSSREPTQGTAWAKASNASDTRPWLGFDHAGPRLCITCGISRRLNSCQTRAARI</sequence>
<feature type="region of interest" description="Disordered" evidence="1">
    <location>
        <begin position="25"/>
        <end position="71"/>
    </location>
</feature>
<reference evidence="2" key="1">
    <citation type="submission" date="2021-01" db="EMBL/GenBank/DDBJ databases">
        <authorList>
            <person name="Corre E."/>
            <person name="Pelletier E."/>
            <person name="Niang G."/>
            <person name="Scheremetjew M."/>
            <person name="Finn R."/>
            <person name="Kale V."/>
            <person name="Holt S."/>
            <person name="Cochrane G."/>
            <person name="Meng A."/>
            <person name="Brown T."/>
            <person name="Cohen L."/>
        </authorList>
    </citation>
    <scope>NUCLEOTIDE SEQUENCE</scope>
    <source>
        <strain evidence="2">CCAP979/52</strain>
    </source>
</reference>
<evidence type="ECO:0000256" key="1">
    <source>
        <dbReference type="SAM" id="MobiDB-lite"/>
    </source>
</evidence>
<proteinExistence type="predicted"/>